<dbReference type="RefSeq" id="WP_073247320.1">
    <property type="nucleotide sequence ID" value="NZ_FQZX01000005.1"/>
</dbReference>
<organism evidence="1 2">
    <name type="scientific">Maribacter aquivivus</name>
    <dbReference type="NCBI Taxonomy" id="228958"/>
    <lineage>
        <taxon>Bacteria</taxon>
        <taxon>Pseudomonadati</taxon>
        <taxon>Bacteroidota</taxon>
        <taxon>Flavobacteriia</taxon>
        <taxon>Flavobacteriales</taxon>
        <taxon>Flavobacteriaceae</taxon>
        <taxon>Maribacter</taxon>
    </lineage>
</organism>
<reference evidence="2" key="1">
    <citation type="submission" date="2016-11" db="EMBL/GenBank/DDBJ databases">
        <authorList>
            <person name="Varghese N."/>
            <person name="Submissions S."/>
        </authorList>
    </citation>
    <scope>NUCLEOTIDE SEQUENCE [LARGE SCALE GENOMIC DNA]</scope>
    <source>
        <strain evidence="2">DSM 16478</strain>
    </source>
</reference>
<dbReference type="Proteomes" id="UP000184314">
    <property type="component" value="Unassembled WGS sequence"/>
</dbReference>
<protein>
    <submittedName>
        <fullName evidence="1">Uncharacterized protein</fullName>
    </submittedName>
</protein>
<accession>A0A1M6VIF8</accession>
<dbReference type="AlphaFoldDB" id="A0A1M6VIF8"/>
<dbReference type="EMBL" id="FQZX01000005">
    <property type="protein sequence ID" value="SHK81124.1"/>
    <property type="molecule type" value="Genomic_DNA"/>
</dbReference>
<sequence length="120" mass="14043">MLKQINIHNKGEVVILTVGDCKVDIIGGFYVQLGDFLIMLKNLKTLEIKKFRRVCIKVKSWHLFNQRSIRIFNIDIMEPGEYLIEFIKPEQVLIKRSRLPILNLLKEPINNKNLEIGLIN</sequence>
<dbReference type="OrthoDB" id="1428168at2"/>
<dbReference type="STRING" id="228958.SAMN04488007_3898"/>
<gene>
    <name evidence="1" type="ORF">SAMN04488007_3898</name>
</gene>
<evidence type="ECO:0000313" key="1">
    <source>
        <dbReference type="EMBL" id="SHK81124.1"/>
    </source>
</evidence>
<name>A0A1M6VIF8_9FLAO</name>
<keyword evidence="2" id="KW-1185">Reference proteome</keyword>
<evidence type="ECO:0000313" key="2">
    <source>
        <dbReference type="Proteomes" id="UP000184314"/>
    </source>
</evidence>
<proteinExistence type="predicted"/>